<protein>
    <submittedName>
        <fullName evidence="1">Uncharacterized protein</fullName>
    </submittedName>
</protein>
<evidence type="ECO:0000313" key="2">
    <source>
        <dbReference type="Proteomes" id="UP000827549"/>
    </source>
</evidence>
<proteinExistence type="predicted"/>
<accession>A0AAF0Y567</accession>
<dbReference type="AlphaFoldDB" id="A0AAF0Y567"/>
<gene>
    <name evidence="1" type="ORF">LOC62_03G003877</name>
</gene>
<dbReference type="Proteomes" id="UP000827549">
    <property type="component" value="Chromosome 3"/>
</dbReference>
<evidence type="ECO:0000313" key="1">
    <source>
        <dbReference type="EMBL" id="WOO80360.1"/>
    </source>
</evidence>
<organism evidence="1 2">
    <name type="scientific">Vanrija pseudolonga</name>
    <dbReference type="NCBI Taxonomy" id="143232"/>
    <lineage>
        <taxon>Eukaryota</taxon>
        <taxon>Fungi</taxon>
        <taxon>Dikarya</taxon>
        <taxon>Basidiomycota</taxon>
        <taxon>Agaricomycotina</taxon>
        <taxon>Tremellomycetes</taxon>
        <taxon>Trichosporonales</taxon>
        <taxon>Trichosporonaceae</taxon>
        <taxon>Vanrija</taxon>
    </lineage>
</organism>
<dbReference type="GeneID" id="87807118"/>
<dbReference type="RefSeq" id="XP_062626392.1">
    <property type="nucleotide sequence ID" value="XM_062770408.1"/>
</dbReference>
<keyword evidence="2" id="KW-1185">Reference proteome</keyword>
<sequence>MLDALAYPHIFDAVLSYSGWDALLSLRPTCTSVCARVDAILAQHIAFTPEGCYAVATHGVSPAAPLPPRPAKILAEKLYELELKPRPGRPAKRIKVGAEQVRTLLKILAAGPSDEWDVVVHPVEEEDDEDGCFPTQQGSALRRLPVARARRGADGDDNDRRARYLAAIAHTATLDSHMQGLAIYPSGRMALAAELPRVQTVRCHGAAVYNAIPTTLVVFAHAQPGFQKPPRLRAGVPAIKAGVGRVVLNVRVPPGGGSARVDTLVLPPSVGEVVVLVGEGGERVDSAVDTPLRLLDHLVQGLVPKLLSVRYTLVSAEGWDAAWVHEASAAGSSGATKKSSMPQRVAGLIRNQVDNYGGSRGWTPEMMAAAIANVEFVPLGAYRARVGEEAFRLETVA</sequence>
<reference evidence="1" key="1">
    <citation type="submission" date="2023-10" db="EMBL/GenBank/DDBJ databases">
        <authorList>
            <person name="Noh H."/>
        </authorList>
    </citation>
    <scope>NUCLEOTIDE SEQUENCE</scope>
    <source>
        <strain evidence="1">DUCC4014</strain>
    </source>
</reference>
<dbReference type="EMBL" id="CP086716">
    <property type="protein sequence ID" value="WOO80360.1"/>
    <property type="molecule type" value="Genomic_DNA"/>
</dbReference>
<name>A0AAF0Y567_9TREE</name>